<protein>
    <submittedName>
        <fullName evidence="2">Uncharacterized protein</fullName>
    </submittedName>
</protein>
<dbReference type="Proteomes" id="UP000784294">
    <property type="component" value="Unassembled WGS sequence"/>
</dbReference>
<evidence type="ECO:0000256" key="1">
    <source>
        <dbReference type="SAM" id="MobiDB-lite"/>
    </source>
</evidence>
<accession>A0A448WBG7</accession>
<feature type="region of interest" description="Disordered" evidence="1">
    <location>
        <begin position="1"/>
        <end position="41"/>
    </location>
</feature>
<dbReference type="AlphaFoldDB" id="A0A448WBG7"/>
<organism evidence="2 3">
    <name type="scientific">Protopolystoma xenopodis</name>
    <dbReference type="NCBI Taxonomy" id="117903"/>
    <lineage>
        <taxon>Eukaryota</taxon>
        <taxon>Metazoa</taxon>
        <taxon>Spiralia</taxon>
        <taxon>Lophotrochozoa</taxon>
        <taxon>Platyhelminthes</taxon>
        <taxon>Monogenea</taxon>
        <taxon>Polyopisthocotylea</taxon>
        <taxon>Polystomatidea</taxon>
        <taxon>Polystomatidae</taxon>
        <taxon>Protopolystoma</taxon>
    </lineage>
</organism>
<reference evidence="2" key="1">
    <citation type="submission" date="2018-11" db="EMBL/GenBank/DDBJ databases">
        <authorList>
            <consortium name="Pathogen Informatics"/>
        </authorList>
    </citation>
    <scope>NUCLEOTIDE SEQUENCE</scope>
</reference>
<name>A0A448WBG7_9PLAT</name>
<dbReference type="EMBL" id="CAAALY010002230">
    <property type="protein sequence ID" value="VEL07665.1"/>
    <property type="molecule type" value="Genomic_DNA"/>
</dbReference>
<comment type="caution">
    <text evidence="2">The sequence shown here is derived from an EMBL/GenBank/DDBJ whole genome shotgun (WGS) entry which is preliminary data.</text>
</comment>
<proteinExistence type="predicted"/>
<evidence type="ECO:0000313" key="3">
    <source>
        <dbReference type="Proteomes" id="UP000784294"/>
    </source>
</evidence>
<evidence type="ECO:0000313" key="2">
    <source>
        <dbReference type="EMBL" id="VEL07665.1"/>
    </source>
</evidence>
<sequence>MRRGRRSLRGRGQERSADTECRKTGPDSQGNKTAGDEGNVGPVFEEEMRQLGVDKNGGEYAAWQPWRFVRSNDFHEVSFFLLLANKLLEMIQRTI</sequence>
<keyword evidence="3" id="KW-1185">Reference proteome</keyword>
<feature type="compositionally biased region" description="Basic and acidic residues" evidence="1">
    <location>
        <begin position="11"/>
        <end position="25"/>
    </location>
</feature>
<gene>
    <name evidence="2" type="ORF">PXEA_LOCUS1105</name>
</gene>